<evidence type="ECO:0000256" key="10">
    <source>
        <dbReference type="ARBA" id="ARBA00063837"/>
    </source>
</evidence>
<dbReference type="PANTHER" id="PTHR43166">
    <property type="entry name" value="AMINO ACID IMPORT ATP-BINDING PROTEIN"/>
    <property type="match status" value="1"/>
</dbReference>
<keyword evidence="3" id="KW-1003">Cell membrane</keyword>
<keyword evidence="7" id="KW-0029">Amino-acid transport</keyword>
<dbReference type="SUPFAM" id="SSF55021">
    <property type="entry name" value="ACT-like"/>
    <property type="match status" value="1"/>
</dbReference>
<dbReference type="Gene3D" id="3.40.50.300">
    <property type="entry name" value="P-loop containing nucleotide triphosphate hydrolases"/>
    <property type="match status" value="1"/>
</dbReference>
<keyword evidence="6" id="KW-1278">Translocase</keyword>
<gene>
    <name evidence="13" type="ORF">CC117_14100</name>
</gene>
<evidence type="ECO:0000256" key="6">
    <source>
        <dbReference type="ARBA" id="ARBA00022967"/>
    </source>
</evidence>
<reference evidence="14" key="1">
    <citation type="submission" date="2016-07" db="EMBL/GenBank/DDBJ databases">
        <title>Sequence Frankia sp. strain CcI1.17.</title>
        <authorList>
            <person name="Ghodhbane-Gtari F."/>
            <person name="Swanson E."/>
            <person name="Gueddou A."/>
            <person name="Morris K."/>
            <person name="Hezbri K."/>
            <person name="Ktari A."/>
            <person name="Nouioui I."/>
            <person name="Abebe-Akele F."/>
            <person name="Simpson S."/>
            <person name="Thomas K."/>
            <person name="Gtari M."/>
            <person name="Tisa L.S."/>
            <person name="Hurst S."/>
        </authorList>
    </citation>
    <scope>NUCLEOTIDE SEQUENCE [LARGE SCALE GENOMIC DNA]</scope>
    <source>
        <strain evidence="14">Cc1.17</strain>
    </source>
</reference>
<comment type="subunit">
    <text evidence="10">Homodimer. Forms a membrane-associated complex with FtsX.</text>
</comment>
<dbReference type="PROSITE" id="PS00211">
    <property type="entry name" value="ABC_TRANSPORTER_1"/>
    <property type="match status" value="1"/>
</dbReference>
<feature type="region of interest" description="Disordered" evidence="11">
    <location>
        <begin position="335"/>
        <end position="360"/>
    </location>
</feature>
<evidence type="ECO:0000313" key="14">
    <source>
        <dbReference type="Proteomes" id="UP000179627"/>
    </source>
</evidence>
<keyword evidence="5 13" id="KW-0067">ATP-binding</keyword>
<dbReference type="SUPFAM" id="SSF52540">
    <property type="entry name" value="P-loop containing nucleoside triphosphate hydrolases"/>
    <property type="match status" value="1"/>
</dbReference>
<organism evidence="13 14">
    <name type="scientific">Parafrankia colletiae</name>
    <dbReference type="NCBI Taxonomy" id="573497"/>
    <lineage>
        <taxon>Bacteria</taxon>
        <taxon>Bacillati</taxon>
        <taxon>Actinomycetota</taxon>
        <taxon>Actinomycetes</taxon>
        <taxon>Frankiales</taxon>
        <taxon>Frankiaceae</taxon>
        <taxon>Parafrankia</taxon>
    </lineage>
</organism>
<dbReference type="Gene3D" id="3.30.70.260">
    <property type="match status" value="1"/>
</dbReference>
<evidence type="ECO:0000259" key="12">
    <source>
        <dbReference type="PROSITE" id="PS50893"/>
    </source>
</evidence>
<dbReference type="InterPro" id="IPR018449">
    <property type="entry name" value="NIL_domain"/>
</dbReference>
<dbReference type="AlphaFoldDB" id="A0A1S1R010"/>
<comment type="function">
    <text evidence="9">Part of the ABC transporter FtsEX involved in cellular division. Has ATPase activity.</text>
</comment>
<dbReference type="Pfam" id="PF00005">
    <property type="entry name" value="ABC_tran"/>
    <property type="match status" value="1"/>
</dbReference>
<dbReference type="Proteomes" id="UP000179627">
    <property type="component" value="Unassembled WGS sequence"/>
</dbReference>
<keyword evidence="14" id="KW-1185">Reference proteome</keyword>
<sequence length="360" mass="38404">MISVTDLRKVYRARSGEVAALDGIDLHVAAGEIHGVVGRSGAGKSTLVRCLTAVERPTSGSVRIDGQELTSLGEAGRRRARRRIGMVFQHVNLLDNRSAAANVAFPLELAGVRRTARRARTAELLELVGLTDRARAYPAQLSGGQRQRVGIARALATDPAVLLCDEPTSALDVTTTRQILRLIKDVRDRLGVTVLLITHEPSVVKEVCDSVTLLRDGRVAEQGDLATVLTRQSSRLARDLLPILPPDQPGPFALLEVSFAGDHPAGGGEHRASLAFAQLVRHLDADVAVLGGAVETYGAQQFGRLRIGLPPTASVPDAVAFLRARGLTTEIVPGPTATEETTAETKEAATEETAWGRAER</sequence>
<feature type="domain" description="ABC transporter" evidence="12">
    <location>
        <begin position="2"/>
        <end position="241"/>
    </location>
</feature>
<proteinExistence type="inferred from homology"/>
<keyword evidence="8" id="KW-0472">Membrane</keyword>
<evidence type="ECO:0000256" key="5">
    <source>
        <dbReference type="ARBA" id="ARBA00022840"/>
    </source>
</evidence>
<dbReference type="GO" id="GO:0006865">
    <property type="term" value="P:amino acid transport"/>
    <property type="evidence" value="ECO:0007669"/>
    <property type="project" value="UniProtKB-KW"/>
</dbReference>
<accession>A0A1S1R010</accession>
<dbReference type="GO" id="GO:0005524">
    <property type="term" value="F:ATP binding"/>
    <property type="evidence" value="ECO:0007669"/>
    <property type="project" value="UniProtKB-KW"/>
</dbReference>
<dbReference type="FunFam" id="3.40.50.300:FF:000056">
    <property type="entry name" value="Cell division ATP-binding protein FtsE"/>
    <property type="match status" value="1"/>
</dbReference>
<comment type="similarity">
    <text evidence="1">Belongs to the ABC transporter superfamily.</text>
</comment>
<evidence type="ECO:0000256" key="9">
    <source>
        <dbReference type="ARBA" id="ARBA00054718"/>
    </source>
</evidence>
<comment type="caution">
    <text evidence="13">The sequence shown here is derived from an EMBL/GenBank/DDBJ whole genome shotgun (WGS) entry which is preliminary data.</text>
</comment>
<keyword evidence="2" id="KW-0813">Transport</keyword>
<protein>
    <submittedName>
        <fullName evidence="13">Methionine ABC transporter ATP-binding protein</fullName>
    </submittedName>
</protein>
<dbReference type="EMBL" id="MBLM01000080">
    <property type="protein sequence ID" value="OHV40288.1"/>
    <property type="molecule type" value="Genomic_DNA"/>
</dbReference>
<evidence type="ECO:0000256" key="7">
    <source>
        <dbReference type="ARBA" id="ARBA00022970"/>
    </source>
</evidence>
<evidence type="ECO:0000256" key="8">
    <source>
        <dbReference type="ARBA" id="ARBA00023136"/>
    </source>
</evidence>
<keyword evidence="4" id="KW-0547">Nucleotide-binding</keyword>
<dbReference type="InterPro" id="IPR050086">
    <property type="entry name" value="MetN_ABC_transporter-like"/>
</dbReference>
<evidence type="ECO:0000313" key="13">
    <source>
        <dbReference type="EMBL" id="OHV40288.1"/>
    </source>
</evidence>
<evidence type="ECO:0000256" key="1">
    <source>
        <dbReference type="ARBA" id="ARBA00005417"/>
    </source>
</evidence>
<dbReference type="PANTHER" id="PTHR43166:SF30">
    <property type="entry name" value="METHIONINE IMPORT ATP-BINDING PROTEIN METN"/>
    <property type="match status" value="1"/>
</dbReference>
<dbReference type="GO" id="GO:0005886">
    <property type="term" value="C:plasma membrane"/>
    <property type="evidence" value="ECO:0007669"/>
    <property type="project" value="UniProtKB-ARBA"/>
</dbReference>
<dbReference type="InterPro" id="IPR027417">
    <property type="entry name" value="P-loop_NTPase"/>
</dbReference>
<dbReference type="InterPro" id="IPR045865">
    <property type="entry name" value="ACT-like_dom_sf"/>
</dbReference>
<evidence type="ECO:0000256" key="3">
    <source>
        <dbReference type="ARBA" id="ARBA00022475"/>
    </source>
</evidence>
<dbReference type="SMART" id="SM00382">
    <property type="entry name" value="AAA"/>
    <property type="match status" value="1"/>
</dbReference>
<dbReference type="OrthoDB" id="5357528at2"/>
<dbReference type="InterPro" id="IPR003439">
    <property type="entry name" value="ABC_transporter-like_ATP-bd"/>
</dbReference>
<name>A0A1S1R010_9ACTN</name>
<evidence type="ECO:0000256" key="4">
    <source>
        <dbReference type="ARBA" id="ARBA00022741"/>
    </source>
</evidence>
<dbReference type="GO" id="GO:0016887">
    <property type="term" value="F:ATP hydrolysis activity"/>
    <property type="evidence" value="ECO:0007669"/>
    <property type="project" value="InterPro"/>
</dbReference>
<dbReference type="RefSeq" id="WP_071083410.1">
    <property type="nucleotide sequence ID" value="NZ_MBLM01000080.1"/>
</dbReference>
<dbReference type="InterPro" id="IPR003593">
    <property type="entry name" value="AAA+_ATPase"/>
</dbReference>
<dbReference type="InterPro" id="IPR017871">
    <property type="entry name" value="ABC_transporter-like_CS"/>
</dbReference>
<dbReference type="PROSITE" id="PS50893">
    <property type="entry name" value="ABC_TRANSPORTER_2"/>
    <property type="match status" value="1"/>
</dbReference>
<evidence type="ECO:0000256" key="2">
    <source>
        <dbReference type="ARBA" id="ARBA00022448"/>
    </source>
</evidence>
<evidence type="ECO:0000256" key="11">
    <source>
        <dbReference type="SAM" id="MobiDB-lite"/>
    </source>
</evidence>
<dbReference type="Pfam" id="PF09383">
    <property type="entry name" value="NIL"/>
    <property type="match status" value="1"/>
</dbReference>